<feature type="compositionally biased region" description="Polar residues" evidence="1">
    <location>
        <begin position="186"/>
        <end position="198"/>
    </location>
</feature>
<sequence>MWDKLTEEKCAWWNEKAKQVGIAGDQSRLIVALPMLFKALAAAGHIGPLEAMVLFSYCEEQQVLRIGHARFSVGSSGQNYRVETGKEQFDKLFVHCFHKWASEALPAVKRGEVERCLNISARFFDQDMGSSIQWEQDSLEKINTELLSFYDKQKFKLPFPLSDPWAMSRGKAMALAEHFQEQGQCTVSPAVSQSNTSISEHKASAHPPATVSIASTSGSAVTPAHPIPSALTEGSKDTTTSMATATTPTNGSTSGSECALTPVDAMANGSTGGSNAATTPVATGSSEFTPEAKHTITPAAIPYPSMLGRRHMGLIRLPSSSPHLTIHCSLKGHDCIGRKLHHHHYADEETLGDAATDEESIASSENCPSTVERNSPSIMSISQATHWADTEPLGPNTSIPPPCVMKPLDQAAGSDSDDEVLALDDLEAADIRRAIELSLADLPTVSQSSMLGARPSSSRAVPPPLPPHHTRPRTQPPSTIPVIRARSDSPELSIHYVVPSNGLIRQSVRWRLELDIIHPSPQNLDELISSLCPLPHINHIQLRGQGDISNATAARALLDALVTFYGYPLQSQPQVNVRLPSTHDELASTMLVNLGLACGPGLPPAVITAGIVEMMNDPMWSSVGDEGLQFLALDGLQSPKSLATAKAFQKKLTFPRYMSLFLDHSAPPCNGPPPGFQLHDPYAHS</sequence>
<reference evidence="2" key="1">
    <citation type="journal article" date="2019" name="Environ. Microbiol.">
        <title>Fungal ecological strategies reflected in gene transcription - a case study of two litter decomposers.</title>
        <authorList>
            <person name="Barbi F."/>
            <person name="Kohler A."/>
            <person name="Barry K."/>
            <person name="Baskaran P."/>
            <person name="Daum C."/>
            <person name="Fauchery L."/>
            <person name="Ihrmark K."/>
            <person name="Kuo A."/>
            <person name="LaButti K."/>
            <person name="Lipzen A."/>
            <person name="Morin E."/>
            <person name="Grigoriev I.V."/>
            <person name="Henrissat B."/>
            <person name="Lindahl B."/>
            <person name="Martin F."/>
        </authorList>
    </citation>
    <scope>NUCLEOTIDE SEQUENCE</scope>
    <source>
        <strain evidence="2">JB14</strain>
    </source>
</reference>
<accession>A0A6A4HD55</accession>
<keyword evidence="3" id="KW-1185">Reference proteome</keyword>
<feature type="compositionally biased region" description="Low complexity" evidence="1">
    <location>
        <begin position="238"/>
        <end position="249"/>
    </location>
</feature>
<proteinExistence type="predicted"/>
<evidence type="ECO:0000313" key="3">
    <source>
        <dbReference type="Proteomes" id="UP000799118"/>
    </source>
</evidence>
<evidence type="ECO:0000313" key="2">
    <source>
        <dbReference type="EMBL" id="KAE9395901.1"/>
    </source>
</evidence>
<gene>
    <name evidence="2" type="ORF">BT96DRAFT_997280</name>
</gene>
<dbReference type="Proteomes" id="UP000799118">
    <property type="component" value="Unassembled WGS sequence"/>
</dbReference>
<feature type="region of interest" description="Disordered" evidence="1">
    <location>
        <begin position="448"/>
        <end position="480"/>
    </location>
</feature>
<dbReference type="AlphaFoldDB" id="A0A6A4HD55"/>
<feature type="region of interest" description="Disordered" evidence="1">
    <location>
        <begin position="186"/>
        <end position="257"/>
    </location>
</feature>
<dbReference type="EMBL" id="ML769523">
    <property type="protein sequence ID" value="KAE9395901.1"/>
    <property type="molecule type" value="Genomic_DNA"/>
</dbReference>
<evidence type="ECO:0000256" key="1">
    <source>
        <dbReference type="SAM" id="MobiDB-lite"/>
    </source>
</evidence>
<organism evidence="2 3">
    <name type="scientific">Gymnopus androsaceus JB14</name>
    <dbReference type="NCBI Taxonomy" id="1447944"/>
    <lineage>
        <taxon>Eukaryota</taxon>
        <taxon>Fungi</taxon>
        <taxon>Dikarya</taxon>
        <taxon>Basidiomycota</taxon>
        <taxon>Agaricomycotina</taxon>
        <taxon>Agaricomycetes</taxon>
        <taxon>Agaricomycetidae</taxon>
        <taxon>Agaricales</taxon>
        <taxon>Marasmiineae</taxon>
        <taxon>Omphalotaceae</taxon>
        <taxon>Gymnopus</taxon>
    </lineage>
</organism>
<protein>
    <submittedName>
        <fullName evidence="2">Uncharacterized protein</fullName>
    </submittedName>
</protein>
<name>A0A6A4HD55_9AGAR</name>